<dbReference type="RefSeq" id="WP_183860193.1">
    <property type="nucleotide sequence ID" value="NZ_JACHFH010000009.1"/>
</dbReference>
<evidence type="ECO:0000313" key="1">
    <source>
        <dbReference type="EMBL" id="MBB5335829.1"/>
    </source>
</evidence>
<name>A0A840UFQ1_9FIRM</name>
<evidence type="ECO:0000313" key="2">
    <source>
        <dbReference type="Proteomes" id="UP000559117"/>
    </source>
</evidence>
<organism evidence="1 2">
    <name type="scientific">Pectinatus brassicae</name>
    <dbReference type="NCBI Taxonomy" id="862415"/>
    <lineage>
        <taxon>Bacteria</taxon>
        <taxon>Bacillati</taxon>
        <taxon>Bacillota</taxon>
        <taxon>Negativicutes</taxon>
        <taxon>Selenomonadales</taxon>
        <taxon>Selenomonadaceae</taxon>
        <taxon>Pectinatus</taxon>
    </lineage>
</organism>
<gene>
    <name evidence="1" type="ORF">HNR32_000963</name>
</gene>
<dbReference type="EMBL" id="JACHFH010000009">
    <property type="protein sequence ID" value="MBB5335829.1"/>
    <property type="molecule type" value="Genomic_DNA"/>
</dbReference>
<accession>A0A840UFQ1</accession>
<proteinExistence type="predicted"/>
<comment type="caution">
    <text evidence="1">The sequence shown here is derived from an EMBL/GenBank/DDBJ whole genome shotgun (WGS) entry which is preliminary data.</text>
</comment>
<protein>
    <submittedName>
        <fullName evidence="1">Uncharacterized protein</fullName>
    </submittedName>
</protein>
<keyword evidence="2" id="KW-1185">Reference proteome</keyword>
<reference evidence="1 2" key="1">
    <citation type="submission" date="2020-08" db="EMBL/GenBank/DDBJ databases">
        <title>Genomic Encyclopedia of Type Strains, Phase IV (KMG-IV): sequencing the most valuable type-strain genomes for metagenomic binning, comparative biology and taxonomic classification.</title>
        <authorList>
            <person name="Goeker M."/>
        </authorList>
    </citation>
    <scope>NUCLEOTIDE SEQUENCE [LARGE SCALE GENOMIC DNA]</scope>
    <source>
        <strain evidence="1 2">DSM 24661</strain>
    </source>
</reference>
<dbReference type="Proteomes" id="UP000559117">
    <property type="component" value="Unassembled WGS sequence"/>
</dbReference>
<dbReference type="AlphaFoldDB" id="A0A840UFQ1"/>
<sequence length="104" mass="12103">MFKPAENMDNIRNNPHLKTERLSSIVERKSEFTECFARLKDMIGEEDFVKYIEPIHNLSKNDNTLLITAGNELQRIHIQDLTPALKQVFKVKVVKVIGIMKTMF</sequence>